<sequence length="128" mass="13662">MKSQLVVSALIGLSAARFHAYVDIERAAVGSDGPCSATFTINDDVLGWADCPATNECHGNGDGQIANAHAHCRTAKGDADIFVYPHDTLKFCRTGFCSCMSTRYLGYDASSKVGTAHFEADDSHAWPC</sequence>
<dbReference type="Proteomes" id="UP000039046">
    <property type="component" value="Unassembled WGS sequence"/>
</dbReference>
<name>A0A0A1T0M0_9HYPO</name>
<dbReference type="EMBL" id="CDHN01000001">
    <property type="protein sequence ID" value="CEJ79792.1"/>
    <property type="molecule type" value="Genomic_DNA"/>
</dbReference>
<dbReference type="AlphaFoldDB" id="A0A0A1T0M0"/>
<evidence type="ECO:0000313" key="2">
    <source>
        <dbReference type="EMBL" id="CEJ79792.1"/>
    </source>
</evidence>
<protein>
    <recommendedName>
        <fullName evidence="4">Cyanovirin-N domain-containing protein</fullName>
    </recommendedName>
</protein>
<reference evidence="2 3" key="1">
    <citation type="journal article" date="2015" name="Genome Announc.">
        <title>Draft Genome Sequence and Gene Annotation of the Entomopathogenic Fungus Verticillium hemipterigenum.</title>
        <authorList>
            <person name="Horn F."/>
            <person name="Habel A."/>
            <person name="Scharf D.H."/>
            <person name="Dworschak J."/>
            <person name="Brakhage A.A."/>
            <person name="Guthke R."/>
            <person name="Hertweck C."/>
            <person name="Linde J."/>
        </authorList>
    </citation>
    <scope>NUCLEOTIDE SEQUENCE [LARGE SCALE GENOMIC DNA]</scope>
</reference>
<dbReference type="OrthoDB" id="10520745at2759"/>
<accession>A0A0A1T0M0</accession>
<dbReference type="HOGENOM" id="CLU_1972011_0_0_1"/>
<feature type="chain" id="PRO_5001979304" description="Cyanovirin-N domain-containing protein" evidence="1">
    <location>
        <begin position="21"/>
        <end position="128"/>
    </location>
</feature>
<gene>
    <name evidence="2" type="ORF">VHEMI00011</name>
</gene>
<organism evidence="2 3">
    <name type="scientific">[Torrubiella] hemipterigena</name>
    <dbReference type="NCBI Taxonomy" id="1531966"/>
    <lineage>
        <taxon>Eukaryota</taxon>
        <taxon>Fungi</taxon>
        <taxon>Dikarya</taxon>
        <taxon>Ascomycota</taxon>
        <taxon>Pezizomycotina</taxon>
        <taxon>Sordariomycetes</taxon>
        <taxon>Hypocreomycetidae</taxon>
        <taxon>Hypocreales</taxon>
        <taxon>Clavicipitaceae</taxon>
        <taxon>Clavicipitaceae incertae sedis</taxon>
        <taxon>'Torrubiella' clade</taxon>
    </lineage>
</organism>
<keyword evidence="1" id="KW-0732">Signal</keyword>
<evidence type="ECO:0000313" key="3">
    <source>
        <dbReference type="Proteomes" id="UP000039046"/>
    </source>
</evidence>
<evidence type="ECO:0000256" key="1">
    <source>
        <dbReference type="SAM" id="SignalP"/>
    </source>
</evidence>
<keyword evidence="3" id="KW-1185">Reference proteome</keyword>
<proteinExistence type="predicted"/>
<evidence type="ECO:0008006" key="4">
    <source>
        <dbReference type="Google" id="ProtNLM"/>
    </source>
</evidence>
<feature type="signal peptide" evidence="1">
    <location>
        <begin position="1"/>
        <end position="20"/>
    </location>
</feature>